<gene>
    <name evidence="1" type="ORF">Amon02_000574800</name>
</gene>
<name>A0ACB5T7B9_AMBMO</name>
<accession>A0ACB5T7B9</accession>
<proteinExistence type="predicted"/>
<reference evidence="1" key="1">
    <citation type="submission" date="2023-04" db="EMBL/GenBank/DDBJ databases">
        <title>Ambrosiozyma monospora NBRC 10751.</title>
        <authorList>
            <person name="Ichikawa N."/>
            <person name="Sato H."/>
            <person name="Tonouchi N."/>
        </authorList>
    </citation>
    <scope>NUCLEOTIDE SEQUENCE</scope>
    <source>
        <strain evidence="1">NBRC 10751</strain>
    </source>
</reference>
<sequence>MIVALRELSIRGDFRTTIEYLINLLETPAFEDNTITTGWLDELITKKLTVERPDPTVAVVCGAVTKAFIQCEENRKEYVNSLEKGQVPSKELLKTIFNVEFIYEGNMYKFTVAKSATDYYTLFINGSRVVTQARFMSDGSLLIALGGKSQTVYWKEEVGATRLSVDSKTCLLEVENDPTQLRSPSPGKLVKYLVEDGDHINAGQPYAEVEVMKMCMPLVAQENGTVQILKQPGSTVNAGDILAILALDDPSKVKHALPFEGTLPDLGSPTPEGSKPVHKFQKLLNVLTNILAGFDNSVVMNSTISELIDVLRDPQLPYSEWQNHISALHSRLPIKLDTQLSELIERTQKRGGEFPAKQILKLFERAKREEEVDALFDQTIEPLTSIANRYKAGLVAHEYSVFANFMEEYYRVESLFSGHNIREEDVILKLRDENKDDLNKVIAVALSHSRINAKNNFIIAVLNKYQETLQDSLLAVETFKAPLKNIVQLDTRATAKATLKAREILIQCSLPSTKERSDQLEHILKSSMLSIPNTLSLMF</sequence>
<evidence type="ECO:0000313" key="1">
    <source>
        <dbReference type="EMBL" id="GME82787.1"/>
    </source>
</evidence>
<organism evidence="1 2">
    <name type="scientific">Ambrosiozyma monospora</name>
    <name type="common">Yeast</name>
    <name type="synonym">Endomycopsis monosporus</name>
    <dbReference type="NCBI Taxonomy" id="43982"/>
    <lineage>
        <taxon>Eukaryota</taxon>
        <taxon>Fungi</taxon>
        <taxon>Dikarya</taxon>
        <taxon>Ascomycota</taxon>
        <taxon>Saccharomycotina</taxon>
        <taxon>Pichiomycetes</taxon>
        <taxon>Pichiales</taxon>
        <taxon>Pichiaceae</taxon>
        <taxon>Ambrosiozyma</taxon>
    </lineage>
</organism>
<dbReference type="Proteomes" id="UP001165064">
    <property type="component" value="Unassembled WGS sequence"/>
</dbReference>
<comment type="caution">
    <text evidence="1">The sequence shown here is derived from an EMBL/GenBank/DDBJ whole genome shotgun (WGS) entry which is preliminary data.</text>
</comment>
<keyword evidence="2" id="KW-1185">Reference proteome</keyword>
<evidence type="ECO:0000313" key="2">
    <source>
        <dbReference type="Proteomes" id="UP001165064"/>
    </source>
</evidence>
<dbReference type="EMBL" id="BSXS01004323">
    <property type="protein sequence ID" value="GME82787.1"/>
    <property type="molecule type" value="Genomic_DNA"/>
</dbReference>
<protein>
    <submittedName>
        <fullName evidence="1">Unnamed protein product</fullName>
    </submittedName>
</protein>